<organism evidence="1 2">
    <name type="scientific">Arabis nemorensis</name>
    <dbReference type="NCBI Taxonomy" id="586526"/>
    <lineage>
        <taxon>Eukaryota</taxon>
        <taxon>Viridiplantae</taxon>
        <taxon>Streptophyta</taxon>
        <taxon>Embryophyta</taxon>
        <taxon>Tracheophyta</taxon>
        <taxon>Spermatophyta</taxon>
        <taxon>Magnoliopsida</taxon>
        <taxon>eudicotyledons</taxon>
        <taxon>Gunneridae</taxon>
        <taxon>Pentapetalae</taxon>
        <taxon>rosids</taxon>
        <taxon>malvids</taxon>
        <taxon>Brassicales</taxon>
        <taxon>Brassicaceae</taxon>
        <taxon>Arabideae</taxon>
        <taxon>Arabis</taxon>
    </lineage>
</organism>
<dbReference type="EMBL" id="CABITT030000004">
    <property type="protein sequence ID" value="VVB02456.1"/>
    <property type="molecule type" value="Genomic_DNA"/>
</dbReference>
<accession>A0A565BLH8</accession>
<name>A0A565BLH8_9BRAS</name>
<evidence type="ECO:0000313" key="1">
    <source>
        <dbReference type="EMBL" id="VVB02456.1"/>
    </source>
</evidence>
<protein>
    <recommendedName>
        <fullName evidence="3">F-box domain-containing protein</fullName>
    </recommendedName>
</protein>
<comment type="caution">
    <text evidence="1">The sequence shown here is derived from an EMBL/GenBank/DDBJ whole genome shotgun (WGS) entry which is preliminary data.</text>
</comment>
<dbReference type="OrthoDB" id="10257471at2759"/>
<keyword evidence="2" id="KW-1185">Reference proteome</keyword>
<sequence length="131" mass="14389">MSPIRIVSSIALPNSPRFFSIPLVSSIALSNSPRFFSIPLNGVSGNELRPPSRTHTIKVFSMLDTKSLMQASASCTMFNKCAMDRLCYSHIDLTTAAKDADNGVVCTMIHRAGKEFMPTQLQFPLKLPTPK</sequence>
<evidence type="ECO:0008006" key="3">
    <source>
        <dbReference type="Google" id="ProtNLM"/>
    </source>
</evidence>
<reference evidence="1" key="1">
    <citation type="submission" date="2019-07" db="EMBL/GenBank/DDBJ databases">
        <authorList>
            <person name="Dittberner H."/>
        </authorList>
    </citation>
    <scope>NUCLEOTIDE SEQUENCE [LARGE SCALE GENOMIC DNA]</scope>
</reference>
<gene>
    <name evidence="1" type="ORF">ANE_LOCUS12900</name>
</gene>
<evidence type="ECO:0000313" key="2">
    <source>
        <dbReference type="Proteomes" id="UP000489600"/>
    </source>
</evidence>
<dbReference type="Proteomes" id="UP000489600">
    <property type="component" value="Unassembled WGS sequence"/>
</dbReference>
<dbReference type="AlphaFoldDB" id="A0A565BLH8"/>
<proteinExistence type="predicted"/>